<dbReference type="OrthoDB" id="9809852at2"/>
<dbReference type="EMBL" id="CP002281">
    <property type="protein sequence ID" value="ADO82273.1"/>
    <property type="molecule type" value="Genomic_DNA"/>
</dbReference>
<evidence type="ECO:0000256" key="1">
    <source>
        <dbReference type="ARBA" id="ARBA00005915"/>
    </source>
</evidence>
<dbReference type="InterPro" id="IPR004610">
    <property type="entry name" value="RecJ"/>
</dbReference>
<dbReference type="GO" id="GO:0003676">
    <property type="term" value="F:nucleic acid binding"/>
    <property type="evidence" value="ECO:0007669"/>
    <property type="project" value="InterPro"/>
</dbReference>
<dbReference type="Pfam" id="PF02272">
    <property type="entry name" value="DHHA1"/>
    <property type="match status" value="1"/>
</dbReference>
<dbReference type="InterPro" id="IPR001667">
    <property type="entry name" value="DDH_dom"/>
</dbReference>
<dbReference type="Pfam" id="PF01368">
    <property type="entry name" value="DHH"/>
    <property type="match status" value="1"/>
</dbReference>
<dbReference type="InterPro" id="IPR051673">
    <property type="entry name" value="SSDNA_exonuclease_RecJ"/>
</dbReference>
<dbReference type="NCBIfam" id="TIGR00644">
    <property type="entry name" value="recJ"/>
    <property type="match status" value="1"/>
</dbReference>
<dbReference type="PANTHER" id="PTHR30255">
    <property type="entry name" value="SINGLE-STRANDED-DNA-SPECIFIC EXONUCLEASE RECJ"/>
    <property type="match status" value="1"/>
</dbReference>
<protein>
    <recommendedName>
        <fullName evidence="2">Single-stranded-DNA-specific exonuclease RecJ</fullName>
    </recommendedName>
</protein>
<dbReference type="Gene3D" id="3.10.310.30">
    <property type="match status" value="1"/>
</dbReference>
<evidence type="ECO:0000256" key="2">
    <source>
        <dbReference type="ARBA" id="ARBA00019841"/>
    </source>
</evidence>
<evidence type="ECO:0000313" key="11">
    <source>
        <dbReference type="Proteomes" id="UP000006875"/>
    </source>
</evidence>
<evidence type="ECO:0000256" key="6">
    <source>
        <dbReference type="SAM" id="Phobius"/>
    </source>
</evidence>
<keyword evidence="5 10" id="KW-0269">Exonuclease</keyword>
<evidence type="ECO:0000259" key="9">
    <source>
        <dbReference type="Pfam" id="PF17768"/>
    </source>
</evidence>
<dbReference type="eggNOG" id="COG0608">
    <property type="taxonomic scope" value="Bacteria"/>
</dbReference>
<gene>
    <name evidence="10" type="ordered locus">Ilyop_0485</name>
</gene>
<evidence type="ECO:0000259" key="8">
    <source>
        <dbReference type="Pfam" id="PF02272"/>
    </source>
</evidence>
<dbReference type="GO" id="GO:0008409">
    <property type="term" value="F:5'-3' exonuclease activity"/>
    <property type="evidence" value="ECO:0007669"/>
    <property type="project" value="InterPro"/>
</dbReference>
<keyword evidence="6" id="KW-1133">Transmembrane helix</keyword>
<keyword evidence="3" id="KW-0540">Nuclease</keyword>
<proteinExistence type="inferred from homology"/>
<dbReference type="Proteomes" id="UP000006875">
    <property type="component" value="Chromosome"/>
</dbReference>
<evidence type="ECO:0000256" key="5">
    <source>
        <dbReference type="ARBA" id="ARBA00022839"/>
    </source>
</evidence>
<dbReference type="InterPro" id="IPR041122">
    <property type="entry name" value="RecJ_OB"/>
</dbReference>
<name>E3H5Y3_ILYPC</name>
<comment type="similarity">
    <text evidence="1">Belongs to the RecJ family.</text>
</comment>
<dbReference type="InterPro" id="IPR003156">
    <property type="entry name" value="DHHA1_dom"/>
</dbReference>
<dbReference type="SUPFAM" id="SSF64182">
    <property type="entry name" value="DHH phosphoesterases"/>
    <property type="match status" value="1"/>
</dbReference>
<dbReference type="KEGG" id="ipo:Ilyop_0485"/>
<feature type="domain" description="RecJ OB" evidence="9">
    <location>
        <begin position="455"/>
        <end position="561"/>
    </location>
</feature>
<accession>E3H5Y3</accession>
<dbReference type="Gene3D" id="3.90.1640.30">
    <property type="match status" value="1"/>
</dbReference>
<evidence type="ECO:0000256" key="3">
    <source>
        <dbReference type="ARBA" id="ARBA00022722"/>
    </source>
</evidence>
<dbReference type="InterPro" id="IPR038763">
    <property type="entry name" value="DHH_sf"/>
</dbReference>
<feature type="domain" description="DDH" evidence="7">
    <location>
        <begin position="77"/>
        <end position="224"/>
    </location>
</feature>
<dbReference type="GO" id="GO:0006281">
    <property type="term" value="P:DNA repair"/>
    <property type="evidence" value="ECO:0007669"/>
    <property type="project" value="InterPro"/>
</dbReference>
<dbReference type="RefSeq" id="WP_013386943.1">
    <property type="nucleotide sequence ID" value="NC_014632.1"/>
</dbReference>
<feature type="domain" description="DHHA1" evidence="8">
    <location>
        <begin position="345"/>
        <end position="439"/>
    </location>
</feature>
<dbReference type="PANTHER" id="PTHR30255:SF2">
    <property type="entry name" value="SINGLE-STRANDED-DNA-SPECIFIC EXONUCLEASE RECJ"/>
    <property type="match status" value="1"/>
</dbReference>
<dbReference type="Pfam" id="PF17768">
    <property type="entry name" value="RecJ_OB"/>
    <property type="match status" value="1"/>
</dbReference>
<dbReference type="AlphaFoldDB" id="E3H5Y3"/>
<keyword evidence="6" id="KW-0812">Transmembrane</keyword>
<dbReference type="STRING" id="572544.Ilyop_0485"/>
<organism evidence="10 11">
    <name type="scientific">Ilyobacter polytropus (strain ATCC 51220 / DSM 2926 / LMG 16218 / CuHBu1)</name>
    <dbReference type="NCBI Taxonomy" id="572544"/>
    <lineage>
        <taxon>Bacteria</taxon>
        <taxon>Fusobacteriati</taxon>
        <taxon>Fusobacteriota</taxon>
        <taxon>Fusobacteriia</taxon>
        <taxon>Fusobacteriales</taxon>
        <taxon>Fusobacteriaceae</taxon>
        <taxon>Ilyobacter</taxon>
    </lineage>
</organism>
<reference evidence="10 11" key="1">
    <citation type="journal article" date="2010" name="Stand. Genomic Sci.">
        <title>Complete genome sequence of Ilyobacter polytropus type strain (CuHbu1).</title>
        <authorList>
            <person name="Sikorski J."/>
            <person name="Chertkov O."/>
            <person name="Lapidus A."/>
            <person name="Nolan M."/>
            <person name="Lucas S."/>
            <person name="Del Rio T.G."/>
            <person name="Tice H."/>
            <person name="Cheng J.F."/>
            <person name="Tapia R."/>
            <person name="Han C."/>
            <person name="Goodwin L."/>
            <person name="Pitluck S."/>
            <person name="Liolios K."/>
            <person name="Ivanova N."/>
            <person name="Mavromatis K."/>
            <person name="Mikhailova N."/>
            <person name="Pati A."/>
            <person name="Chen A."/>
            <person name="Palaniappan K."/>
            <person name="Land M."/>
            <person name="Hauser L."/>
            <person name="Chang Y.J."/>
            <person name="Jeffries C.D."/>
            <person name="Brambilla E."/>
            <person name="Yasawong M."/>
            <person name="Rohde M."/>
            <person name="Pukall R."/>
            <person name="Spring S."/>
            <person name="Goker M."/>
            <person name="Woyke T."/>
            <person name="Bristow J."/>
            <person name="Eisen J.A."/>
            <person name="Markowitz V."/>
            <person name="Hugenholtz P."/>
            <person name="Kyrpides N.C."/>
            <person name="Klenk H.P."/>
        </authorList>
    </citation>
    <scope>NUCLEOTIDE SEQUENCE [LARGE SCALE GENOMIC DNA]</scope>
    <source>
        <strain evidence="11">ATCC 51220 / DSM 2926 / LMG 16218 / CuHBu1</strain>
    </source>
</reference>
<evidence type="ECO:0000259" key="7">
    <source>
        <dbReference type="Pfam" id="PF01368"/>
    </source>
</evidence>
<keyword evidence="11" id="KW-1185">Reference proteome</keyword>
<keyword evidence="4 10" id="KW-0378">Hydrolase</keyword>
<dbReference type="HOGENOM" id="CLU_009736_3_1_0"/>
<dbReference type="GO" id="GO:0006310">
    <property type="term" value="P:DNA recombination"/>
    <property type="evidence" value="ECO:0007669"/>
    <property type="project" value="InterPro"/>
</dbReference>
<evidence type="ECO:0000256" key="4">
    <source>
        <dbReference type="ARBA" id="ARBA00022801"/>
    </source>
</evidence>
<sequence>MNNTKWIYKGDYLHENSSLPIDRDILNILYNRGIKDEKEINRFLYSSIEDIRDPMTLADMDLAVNRILKAKEKQEEIWIYGDYDVDGITSTSMCFMALRDIGLNVRYYIPLRDEGYGLNKEALSYIKNEGGDVIITVDCGISSIEEIEHANKIGLNVIITDHHEINNALPSAYAVINPKREDNVYPFKFLAGVGTAFMFLYAIYRKMGIGEKMHQYLDIVAIGTIADIVPLVEENRIFSKFGLKLLENTKHLGLRTLLGFLYPEYETKVFNTYDVGFVIAPVFNAAGRLEDAKIGVELFVSDSKKESREISQNLMGKNNERKEIQSEILDLVEKNISEESLDMKNVIVVASKDFHHGVIGIVASKIVDKYYKPTIIMEIKEKENIAVASCRSIDNFSMIDALNTMPDIFLKYGGHDGAAGFSIPADKIQEFSDRINSYAGSILDESDFQKPVKIEKEILFHKISYEFLDKLRLLEPFGFGNPTPIFSIKNCLFKDLRMIGKDKNHMMFTILKDGNEIKNCVWFSSGHNFQEIAHMREIDVAFKLKQEIFKDRYMNKIYIEDLNPSQNERNYLKESIAIYDTVFPMEAVIYSRREPSDKDVYLSFSDGVELIQERRVAGFIDYQTAAVLKRLKYSYNFNFITEIKKVVKKPENYNIHLNIKRDYSFSTLAYKKNEIFKEIKKFILGELNYNSIQKKILSSVFKEGKRTLAITDPGRGIGAVIETIGIYNFISGKKLLLVTQGNIPEKLKNYTQVSEKYLEGYDYYIFMNTTPGNEMKTLRENILVISHTDISIEGFHKIKDSYSLPQNIKILPESQLVKLYDIQKIFYTKKLPYKEKIEILKNIKNYTEIFSTKDILAFF</sequence>
<evidence type="ECO:0000313" key="10">
    <source>
        <dbReference type="EMBL" id="ADO82273.1"/>
    </source>
</evidence>
<feature type="transmembrane region" description="Helical" evidence="6">
    <location>
        <begin position="185"/>
        <end position="204"/>
    </location>
</feature>
<keyword evidence="6" id="KW-0472">Membrane</keyword>